<keyword evidence="3 7" id="KW-0479">Metal-binding</keyword>
<feature type="binding site" description="axial binding residue" evidence="7">
    <location>
        <position position="405"/>
    </location>
    <ligand>
        <name>heme b</name>
        <dbReference type="ChEBI" id="CHEBI:60344"/>
    </ligand>
    <ligandPart>
        <name>Fe</name>
        <dbReference type="ChEBI" id="CHEBI:18248"/>
    </ligandPart>
</feature>
<evidence type="ECO:0000256" key="3">
    <source>
        <dbReference type="ARBA" id="ARBA00022723"/>
    </source>
</evidence>
<feature type="region of interest" description="Disordered" evidence="8">
    <location>
        <begin position="1113"/>
        <end position="1155"/>
    </location>
</feature>
<dbReference type="AlphaFoldDB" id="A0AAV9PSY9"/>
<dbReference type="GO" id="GO:0006979">
    <property type="term" value="P:response to oxidative stress"/>
    <property type="evidence" value="ECO:0007669"/>
    <property type="project" value="InterPro"/>
</dbReference>
<organism evidence="9 10">
    <name type="scientific">Vermiconidia calcicola</name>
    <dbReference type="NCBI Taxonomy" id="1690605"/>
    <lineage>
        <taxon>Eukaryota</taxon>
        <taxon>Fungi</taxon>
        <taxon>Dikarya</taxon>
        <taxon>Ascomycota</taxon>
        <taxon>Pezizomycotina</taxon>
        <taxon>Dothideomycetes</taxon>
        <taxon>Dothideomycetidae</taxon>
        <taxon>Mycosphaerellales</taxon>
        <taxon>Extremaceae</taxon>
        <taxon>Vermiconidia</taxon>
    </lineage>
</organism>
<dbReference type="GO" id="GO:0005506">
    <property type="term" value="F:iron ion binding"/>
    <property type="evidence" value="ECO:0007669"/>
    <property type="project" value="InterPro"/>
</dbReference>
<evidence type="ECO:0000256" key="8">
    <source>
        <dbReference type="SAM" id="MobiDB-lite"/>
    </source>
</evidence>
<comment type="subunit">
    <text evidence="1">Homotetramer.</text>
</comment>
<keyword evidence="4" id="KW-0223">Dioxygenase</keyword>
<evidence type="ECO:0000256" key="4">
    <source>
        <dbReference type="ARBA" id="ARBA00022964"/>
    </source>
</evidence>
<dbReference type="EMBL" id="JAXLQG010000025">
    <property type="protein sequence ID" value="KAK5528616.1"/>
    <property type="molecule type" value="Genomic_DNA"/>
</dbReference>
<dbReference type="PROSITE" id="PS50292">
    <property type="entry name" value="PEROXIDASE_3"/>
    <property type="match status" value="1"/>
</dbReference>
<dbReference type="GO" id="GO:0004497">
    <property type="term" value="F:monooxygenase activity"/>
    <property type="evidence" value="ECO:0007669"/>
    <property type="project" value="InterPro"/>
</dbReference>
<proteinExistence type="predicted"/>
<dbReference type="PANTHER" id="PTHR11903:SF37">
    <property type="entry name" value="PSI-PRODUCING OXYGENASE A"/>
    <property type="match status" value="1"/>
</dbReference>
<dbReference type="GO" id="GO:0006631">
    <property type="term" value="P:fatty acid metabolic process"/>
    <property type="evidence" value="ECO:0007669"/>
    <property type="project" value="UniProtKB-ARBA"/>
</dbReference>
<dbReference type="InterPro" id="IPR019791">
    <property type="entry name" value="Haem_peroxidase_animal"/>
</dbReference>
<dbReference type="InterPro" id="IPR037120">
    <property type="entry name" value="Haem_peroxidase_sf_animal"/>
</dbReference>
<evidence type="ECO:0000313" key="10">
    <source>
        <dbReference type="Proteomes" id="UP001345827"/>
    </source>
</evidence>
<dbReference type="PRINTS" id="PR00457">
    <property type="entry name" value="ANPEROXIDASE"/>
</dbReference>
<dbReference type="InterPro" id="IPR034812">
    <property type="entry name" value="Ppo-like_N"/>
</dbReference>
<dbReference type="InterPro" id="IPR050783">
    <property type="entry name" value="Oxylipin_biosynth_metab"/>
</dbReference>
<evidence type="ECO:0000256" key="2">
    <source>
        <dbReference type="ARBA" id="ARBA00022617"/>
    </source>
</evidence>
<dbReference type="PANTHER" id="PTHR11903">
    <property type="entry name" value="PROSTAGLANDIN G/H SYNTHASE"/>
    <property type="match status" value="1"/>
</dbReference>
<evidence type="ECO:0008006" key="11">
    <source>
        <dbReference type="Google" id="ProtNLM"/>
    </source>
</evidence>
<keyword evidence="10" id="KW-1185">Reference proteome</keyword>
<gene>
    <name evidence="9" type="ORF">LTR25_010229</name>
</gene>
<dbReference type="GO" id="GO:0020037">
    <property type="term" value="F:heme binding"/>
    <property type="evidence" value="ECO:0007669"/>
    <property type="project" value="InterPro"/>
</dbReference>
<dbReference type="Pfam" id="PF03098">
    <property type="entry name" value="An_peroxidase"/>
    <property type="match status" value="2"/>
</dbReference>
<dbReference type="GO" id="GO:0051213">
    <property type="term" value="F:dioxygenase activity"/>
    <property type="evidence" value="ECO:0007669"/>
    <property type="project" value="UniProtKB-KW"/>
</dbReference>
<keyword evidence="2 7" id="KW-0349">Heme</keyword>
<feature type="region of interest" description="Disordered" evidence="8">
    <location>
        <begin position="1059"/>
        <end position="1087"/>
    </location>
</feature>
<keyword evidence="5" id="KW-0560">Oxidoreductase</keyword>
<dbReference type="SUPFAM" id="SSF48264">
    <property type="entry name" value="Cytochrome P450"/>
    <property type="match status" value="1"/>
</dbReference>
<comment type="caution">
    <text evidence="9">The sequence shown here is derived from an EMBL/GenBank/DDBJ whole genome shotgun (WGS) entry which is preliminary data.</text>
</comment>
<dbReference type="CDD" id="cd20612">
    <property type="entry name" value="CYP_LDS-like_C"/>
    <property type="match status" value="1"/>
</dbReference>
<keyword evidence="6 7" id="KW-0408">Iron</keyword>
<dbReference type="SUPFAM" id="SSF48113">
    <property type="entry name" value="Heme-dependent peroxidases"/>
    <property type="match status" value="1"/>
</dbReference>
<dbReference type="Gene3D" id="1.10.630.10">
    <property type="entry name" value="Cytochrome P450"/>
    <property type="match status" value="1"/>
</dbReference>
<dbReference type="GO" id="GO:0004601">
    <property type="term" value="F:peroxidase activity"/>
    <property type="evidence" value="ECO:0007669"/>
    <property type="project" value="InterPro"/>
</dbReference>
<dbReference type="InterPro" id="IPR001128">
    <property type="entry name" value="Cyt_P450"/>
</dbReference>
<evidence type="ECO:0000313" key="9">
    <source>
        <dbReference type="EMBL" id="KAK5528616.1"/>
    </source>
</evidence>
<accession>A0AAV9PSY9</accession>
<evidence type="ECO:0000256" key="7">
    <source>
        <dbReference type="PIRSR" id="PIRSR619791-2"/>
    </source>
</evidence>
<protein>
    <recommendedName>
        <fullName evidence="11">Fatty acid oxygenase</fullName>
    </recommendedName>
</protein>
<dbReference type="InterPro" id="IPR010255">
    <property type="entry name" value="Haem_peroxidase_sf"/>
</dbReference>
<dbReference type="InterPro" id="IPR036396">
    <property type="entry name" value="Cyt_P450_sf"/>
</dbReference>
<dbReference type="CDD" id="cd09817">
    <property type="entry name" value="linoleate_diol_synthase_like"/>
    <property type="match status" value="1"/>
</dbReference>
<sequence>MARKRKLSATSIDAMDTSRNTALDREANDTGARLTSTVKAFFESIAGSGTDPTNPVINGASVQSRPFLARVLADIASQAPRLGENIGLIHSLVDTTLFDGGLVDDRQYQLEKILQLAASLPADSKTLGDLTGQFIKLLWENLEHPPLSYQGNEYKYRTADGSNNNIMYPHLGKAGSSYARTVTPQTLQPGVLPDPGVIFDAVFARGDEAREHPNKISSMLFYLATIIIHDCFHTDERDHAVVKTSSYLDLAPLYGSSEEDQKKIRTFKDGLLKPDTFSENRILGFPPGVCALVICFNRFHNYVAMQLKEINEGGRFKIPKDENDTKAISQLDNDLFQTARLVTCGLYVNIILVDYVRTILNLNRTDSTWTLDPRKNFGDVFDDAGVPSGIGNQVSVEFNLIYRWHSAISVKDEKWSNALYQSLFPGKDIANVSEHDLVMALHKWLKSVDPDPSKWDLDMGKYKRTDRGPFRDEDLINILSDATEDVAGAFGPRNVPVVMKLIETLGIKQAREWNVATLNEFRKFFKLEPHKTFSSITRDDEVARSLKALYGHPDYVELYPGLVAEDAKEPLEPGSGLCPGYTISRTILADAVALTRGDRFYTVDYTPANLTNWGWSTVNSDPSVAQGGCMYKLLMRTLPFYYRGNSVYAMFPFTVPEENRKILAKIGKEKDYSFERPSYVGPPISIRSWKAVTEILGDQASFKVPWGPHTYYLTHHDYMLSGDEPANTAQRNEVQKDIYCPVNGLRQIQTFYEDLTTQLVVSRSERLRGEWYQLDACSDVANPSHAIFVARLFHLPLKKHGDLNPLAVEVDQLYLALSVLFAYVFLDGDTASSFKLRAGAKTATDGLVKLVKLVCEAVKVGGFFHLGELFPMGPAGQLLEDYGIKLLKRLLEGGKSVDEVVSTIIPTAAAAVATQAQHFTQMLDIYLQDEYSEHWPEIQRCAWSESPEDFEKLKGYALEANRLAPAAFGLLRKAAVDKTVDDNGTKVEIKAGDQIYTDFITVGLDEKVFPNPKRIDPTRERSLYIHHGWGPHSCLGRPITEIAMAAQLKVFAKLKNLRRAPGPQGQLKKTVPVPNPTSSDPKPNPGSVAAFMLEDWSSWYPVPTTLKVHHEGLSRDQSEQLAGDTGAPGIQADLMESDMAASNGVNGDHMEEDTA</sequence>
<evidence type="ECO:0000256" key="6">
    <source>
        <dbReference type="ARBA" id="ARBA00023004"/>
    </source>
</evidence>
<dbReference type="Proteomes" id="UP001345827">
    <property type="component" value="Unassembled WGS sequence"/>
</dbReference>
<name>A0AAV9PSY9_9PEZI</name>
<evidence type="ECO:0000256" key="1">
    <source>
        <dbReference type="ARBA" id="ARBA00011881"/>
    </source>
</evidence>
<dbReference type="Gene3D" id="1.10.640.10">
    <property type="entry name" value="Haem peroxidase domain superfamily, animal type"/>
    <property type="match status" value="1"/>
</dbReference>
<reference evidence="9 10" key="1">
    <citation type="submission" date="2023-06" db="EMBL/GenBank/DDBJ databases">
        <title>Black Yeasts Isolated from many extreme environments.</title>
        <authorList>
            <person name="Coleine C."/>
            <person name="Stajich J.E."/>
            <person name="Selbmann L."/>
        </authorList>
    </citation>
    <scope>NUCLEOTIDE SEQUENCE [LARGE SCALE GENOMIC DNA]</scope>
    <source>
        <strain evidence="9 10">CCFEE 5887</strain>
    </source>
</reference>
<dbReference type="GO" id="GO:0016705">
    <property type="term" value="F:oxidoreductase activity, acting on paired donors, with incorporation or reduction of molecular oxygen"/>
    <property type="evidence" value="ECO:0007669"/>
    <property type="project" value="InterPro"/>
</dbReference>
<evidence type="ECO:0000256" key="5">
    <source>
        <dbReference type="ARBA" id="ARBA00023002"/>
    </source>
</evidence>
<dbReference type="Pfam" id="PF00067">
    <property type="entry name" value="p450"/>
    <property type="match status" value="1"/>
</dbReference>